<accession>A0A1W6ZPJ3</accession>
<evidence type="ECO:0000313" key="1">
    <source>
        <dbReference type="EMBL" id="ARP99195.1"/>
    </source>
</evidence>
<protein>
    <submittedName>
        <fullName evidence="1">Uncharacterized protein</fullName>
    </submittedName>
</protein>
<proteinExistence type="predicted"/>
<dbReference type="Proteomes" id="UP000194137">
    <property type="component" value="Chromosome"/>
</dbReference>
<keyword evidence="2" id="KW-1185">Reference proteome</keyword>
<organism evidence="1 2">
    <name type="scientific">Pseudorhodoplanes sinuspersici</name>
    <dbReference type="NCBI Taxonomy" id="1235591"/>
    <lineage>
        <taxon>Bacteria</taxon>
        <taxon>Pseudomonadati</taxon>
        <taxon>Pseudomonadota</taxon>
        <taxon>Alphaproteobacteria</taxon>
        <taxon>Hyphomicrobiales</taxon>
        <taxon>Pseudorhodoplanes</taxon>
    </lineage>
</organism>
<dbReference type="KEGG" id="psin:CAK95_08925"/>
<name>A0A1W6ZPJ3_9HYPH</name>
<gene>
    <name evidence="1" type="ORF">CAK95_08925</name>
</gene>
<dbReference type="InterPro" id="IPR000182">
    <property type="entry name" value="GNAT_dom"/>
</dbReference>
<dbReference type="SUPFAM" id="SSF55729">
    <property type="entry name" value="Acyl-CoA N-acyltransferases (Nat)"/>
    <property type="match status" value="1"/>
</dbReference>
<dbReference type="InterPro" id="IPR016181">
    <property type="entry name" value="Acyl_CoA_acyltransferase"/>
</dbReference>
<dbReference type="EMBL" id="CP021112">
    <property type="protein sequence ID" value="ARP99195.1"/>
    <property type="molecule type" value="Genomic_DNA"/>
</dbReference>
<evidence type="ECO:0000313" key="2">
    <source>
        <dbReference type="Proteomes" id="UP000194137"/>
    </source>
</evidence>
<dbReference type="GO" id="GO:0016747">
    <property type="term" value="F:acyltransferase activity, transferring groups other than amino-acyl groups"/>
    <property type="evidence" value="ECO:0007669"/>
    <property type="project" value="InterPro"/>
</dbReference>
<reference evidence="1 2" key="1">
    <citation type="submission" date="2017-05" db="EMBL/GenBank/DDBJ databases">
        <title>Full genome sequence of Pseudorhodoplanes sinuspersici.</title>
        <authorList>
            <person name="Dastgheib S.M.M."/>
            <person name="Shavandi M."/>
            <person name="Tirandaz H."/>
        </authorList>
    </citation>
    <scope>NUCLEOTIDE SEQUENCE [LARGE SCALE GENOMIC DNA]</scope>
    <source>
        <strain evidence="1 2">RIPI110</strain>
    </source>
</reference>
<dbReference type="RefSeq" id="WP_086087601.1">
    <property type="nucleotide sequence ID" value="NZ_CP021112.1"/>
</dbReference>
<dbReference type="STRING" id="1235591.CAK95_08925"/>
<dbReference type="CDD" id="cd04301">
    <property type="entry name" value="NAT_SF"/>
    <property type="match status" value="1"/>
</dbReference>
<dbReference type="PROSITE" id="PS51186">
    <property type="entry name" value="GNAT"/>
    <property type="match status" value="1"/>
</dbReference>
<dbReference type="Pfam" id="PF00583">
    <property type="entry name" value="Acetyltransf_1"/>
    <property type="match status" value="1"/>
</dbReference>
<sequence length="149" mass="16650">MVYELAVVATADDLDRYHAIRRAELFEARSRRDYDSAHPDEIKPNHFRLLLKCNGIGVATTRFDLLGDGVAALRLVAVTRAEQRRGYGRVLADLIEALARQKGISKLVVNAAPDAIGYYERMGFVREAWDPAELVGISADSIQMAKYLE</sequence>
<dbReference type="OrthoDB" id="8114677at2"/>
<dbReference type="AlphaFoldDB" id="A0A1W6ZPJ3"/>
<dbReference type="Gene3D" id="3.40.630.30">
    <property type="match status" value="1"/>
</dbReference>